<feature type="region of interest" description="Disordered" evidence="1">
    <location>
        <begin position="102"/>
        <end position="136"/>
    </location>
</feature>
<evidence type="ECO:0000313" key="2">
    <source>
        <dbReference type="Proteomes" id="UP000095287"/>
    </source>
</evidence>
<reference evidence="3" key="1">
    <citation type="submission" date="2016-11" db="UniProtKB">
        <authorList>
            <consortium name="WormBaseParasite"/>
        </authorList>
    </citation>
    <scope>IDENTIFICATION</scope>
</reference>
<dbReference type="Gene3D" id="1.10.287.1490">
    <property type="match status" value="1"/>
</dbReference>
<dbReference type="AlphaFoldDB" id="A0A1I8A866"/>
<feature type="compositionally biased region" description="Acidic residues" evidence="1">
    <location>
        <begin position="18"/>
        <end position="34"/>
    </location>
</feature>
<accession>A0A1I8A866</accession>
<sequence length="277" mass="30358">MAASRFLRNGKPALGVFDETEKDGDLDEDEELDETTVNSCVREASVLDDESTHAGKDLFCRTEAYKRTPEDSAPASDQPSRIKPLHVNESVKKNLVAFIKRKRKQEEEAAQQRTAMKKKKEDAEEKVRNARKDVEQCDEELKRLNQKIDTLQKQHHEMTTQYKTLYNKQKAAEAAKAEADARKTAEAQAAQAAQYAQAQAQAAQLSAALESRNALQQRASPFANPAAAAASLANKAGLSHLGAGIDPSLLLQLYANANRSGLGFQGLIPNTNPSSQP</sequence>
<name>A0A1I8A866_9BILA</name>
<feature type="compositionally biased region" description="Basic and acidic residues" evidence="1">
    <location>
        <begin position="119"/>
        <end position="136"/>
    </location>
</feature>
<evidence type="ECO:0000313" key="3">
    <source>
        <dbReference type="WBParaSite" id="L893_g33554.t1"/>
    </source>
</evidence>
<proteinExistence type="predicted"/>
<feature type="region of interest" description="Disordered" evidence="1">
    <location>
        <begin position="1"/>
        <end position="37"/>
    </location>
</feature>
<protein>
    <submittedName>
        <fullName evidence="3">BZIP domain-containing protein</fullName>
    </submittedName>
</protein>
<evidence type="ECO:0000256" key="1">
    <source>
        <dbReference type="SAM" id="MobiDB-lite"/>
    </source>
</evidence>
<keyword evidence="2" id="KW-1185">Reference proteome</keyword>
<organism evidence="2 3">
    <name type="scientific">Steinernema glaseri</name>
    <dbReference type="NCBI Taxonomy" id="37863"/>
    <lineage>
        <taxon>Eukaryota</taxon>
        <taxon>Metazoa</taxon>
        <taxon>Ecdysozoa</taxon>
        <taxon>Nematoda</taxon>
        <taxon>Chromadorea</taxon>
        <taxon>Rhabditida</taxon>
        <taxon>Tylenchina</taxon>
        <taxon>Panagrolaimomorpha</taxon>
        <taxon>Strongyloidoidea</taxon>
        <taxon>Steinernematidae</taxon>
        <taxon>Steinernema</taxon>
    </lineage>
</organism>
<dbReference type="Proteomes" id="UP000095287">
    <property type="component" value="Unplaced"/>
</dbReference>
<dbReference type="WBParaSite" id="L893_g33554.t1">
    <property type="protein sequence ID" value="L893_g33554.t1"/>
    <property type="gene ID" value="L893_g33554"/>
</dbReference>
<feature type="region of interest" description="Disordered" evidence="1">
    <location>
        <begin position="64"/>
        <end position="87"/>
    </location>
</feature>